<keyword evidence="1" id="KW-0472">Membrane</keyword>
<feature type="transmembrane region" description="Helical" evidence="1">
    <location>
        <begin position="101"/>
        <end position="122"/>
    </location>
</feature>
<proteinExistence type="predicted"/>
<feature type="transmembrane region" description="Helical" evidence="1">
    <location>
        <begin position="6"/>
        <end position="28"/>
    </location>
</feature>
<dbReference type="EMBL" id="PDUG01000005">
    <property type="protein sequence ID" value="PIC24667.1"/>
    <property type="molecule type" value="Genomic_DNA"/>
</dbReference>
<evidence type="ECO:0000313" key="2">
    <source>
        <dbReference type="EMBL" id="PIC24667.1"/>
    </source>
</evidence>
<evidence type="ECO:0000313" key="3">
    <source>
        <dbReference type="Proteomes" id="UP000230233"/>
    </source>
</evidence>
<keyword evidence="3" id="KW-1185">Reference proteome</keyword>
<keyword evidence="1" id="KW-0812">Transmembrane</keyword>
<dbReference type="OrthoDB" id="5859915at2759"/>
<feature type="transmembrane region" description="Helical" evidence="1">
    <location>
        <begin position="149"/>
        <end position="170"/>
    </location>
</feature>
<keyword evidence="1" id="KW-1133">Transmembrane helix</keyword>
<dbReference type="Proteomes" id="UP000230233">
    <property type="component" value="Chromosome V"/>
</dbReference>
<dbReference type="InterPro" id="IPR019422">
    <property type="entry name" value="7TM_GPCR_serpentine_rcpt_Srh"/>
</dbReference>
<feature type="transmembrane region" description="Helical" evidence="1">
    <location>
        <begin position="49"/>
        <end position="68"/>
    </location>
</feature>
<organism evidence="2 3">
    <name type="scientific">Caenorhabditis nigoni</name>
    <dbReference type="NCBI Taxonomy" id="1611254"/>
    <lineage>
        <taxon>Eukaryota</taxon>
        <taxon>Metazoa</taxon>
        <taxon>Ecdysozoa</taxon>
        <taxon>Nematoda</taxon>
        <taxon>Chromadorea</taxon>
        <taxon>Rhabditida</taxon>
        <taxon>Rhabditina</taxon>
        <taxon>Rhabditomorpha</taxon>
        <taxon>Rhabditoidea</taxon>
        <taxon>Rhabditidae</taxon>
        <taxon>Peloderinae</taxon>
        <taxon>Caenorhabditis</taxon>
    </lineage>
</organism>
<protein>
    <recommendedName>
        <fullName evidence="4">G protein-coupled receptor</fullName>
    </recommendedName>
</protein>
<accession>A0A2G5TBP2</accession>
<reference evidence="3" key="1">
    <citation type="submission" date="2017-10" db="EMBL/GenBank/DDBJ databases">
        <title>Rapid genome shrinkage in a self-fertile nematode reveals novel sperm competition proteins.</title>
        <authorList>
            <person name="Yin D."/>
            <person name="Schwarz E.M."/>
            <person name="Thomas C.G."/>
            <person name="Felde R.L."/>
            <person name="Korf I.F."/>
            <person name="Cutter A.D."/>
            <person name="Schartner C.M."/>
            <person name="Ralston E.J."/>
            <person name="Meyer B.J."/>
            <person name="Haag E.S."/>
        </authorList>
    </citation>
    <scope>NUCLEOTIDE SEQUENCE [LARGE SCALE GENOMIC DNA]</scope>
    <source>
        <strain evidence="3">JU1422</strain>
    </source>
</reference>
<comment type="caution">
    <text evidence="2">The sequence shown here is derived from an EMBL/GenBank/DDBJ whole genome shotgun (WGS) entry which is preliminary data.</text>
</comment>
<gene>
    <name evidence="2" type="primary">Cnig_chr_V.g17905</name>
    <name evidence="2" type="ORF">B9Z55_017905</name>
</gene>
<evidence type="ECO:0000256" key="1">
    <source>
        <dbReference type="SAM" id="Phobius"/>
    </source>
</evidence>
<dbReference type="Pfam" id="PF10318">
    <property type="entry name" value="7TM_GPCR_Srh"/>
    <property type="match status" value="1"/>
</dbReference>
<dbReference type="AlphaFoldDB" id="A0A2G5TBP2"/>
<evidence type="ECO:0008006" key="4">
    <source>
        <dbReference type="Google" id="ProtNLM"/>
    </source>
</evidence>
<sequence>MLGISLRYQCTLFAAIIWSVLVATVTVFENRYNLIYGRGTSWAKFRYPLLAANWISAFAYPLPAFLAFPEQTEALKIVMTTLPPLPDYILKHQIDVYMTDLHYFIIPMIIMTGILATEMAVIGKLMHSATHSVAKKCRMSQKTMALQKAILRGLLIQVLNIFYIFEFLIFQKFKVEFLNVFVSFWST</sequence>
<name>A0A2G5TBP2_9PELO</name>